<dbReference type="InterPro" id="IPR002495">
    <property type="entry name" value="Glyco_trans_8"/>
</dbReference>
<gene>
    <name evidence="2" type="ORF">M378DRAFT_155648</name>
</gene>
<sequence length="199" mass="23334">MDDLFEMELPKDEIAASHVCACNPRRLPHYPSDWIPENCAHSAVINPTDPPPHPSESSPRPYGQLNSGTVVVNPSRDKAKEVYDYLNTSDKIATFTFPDQDLLSAFFQGKWRPIRWYYNALKTLRHVHPNEWSDEEVRCVHYIFPEKPWQRRVDPQEVQQLYGLLHGWWWQHFDELGNEMRTTDPEGWDLVLSTVDTMN</sequence>
<evidence type="ECO:0000313" key="3">
    <source>
        <dbReference type="Proteomes" id="UP000054549"/>
    </source>
</evidence>
<dbReference type="Proteomes" id="UP000054549">
    <property type="component" value="Unassembled WGS sequence"/>
</dbReference>
<evidence type="ECO:0000256" key="1">
    <source>
        <dbReference type="SAM" id="MobiDB-lite"/>
    </source>
</evidence>
<dbReference type="OrthoDB" id="2014201at2759"/>
<feature type="region of interest" description="Disordered" evidence="1">
    <location>
        <begin position="45"/>
        <end position="70"/>
    </location>
</feature>
<dbReference type="Gene3D" id="3.90.550.10">
    <property type="entry name" value="Spore Coat Polysaccharide Biosynthesis Protein SpsA, Chain A"/>
    <property type="match status" value="1"/>
</dbReference>
<dbReference type="SUPFAM" id="SSF53448">
    <property type="entry name" value="Nucleotide-diphospho-sugar transferases"/>
    <property type="match status" value="1"/>
</dbReference>
<accession>A0A0C2XNH5</accession>
<name>A0A0C2XNH5_AMAMK</name>
<dbReference type="AlphaFoldDB" id="A0A0C2XNH5"/>
<protein>
    <submittedName>
        <fullName evidence="2">Glycosyltransferase family 8 protein</fullName>
    </submittedName>
</protein>
<keyword evidence="3" id="KW-1185">Reference proteome</keyword>
<dbReference type="PANTHER" id="PTHR11183">
    <property type="entry name" value="GLYCOGENIN SUBFAMILY MEMBER"/>
    <property type="match status" value="1"/>
</dbReference>
<dbReference type="EMBL" id="KN818223">
    <property type="protein sequence ID" value="KIL70708.1"/>
    <property type="molecule type" value="Genomic_DNA"/>
</dbReference>
<reference evidence="2 3" key="1">
    <citation type="submission" date="2014-04" db="EMBL/GenBank/DDBJ databases">
        <title>Evolutionary Origins and Diversification of the Mycorrhizal Mutualists.</title>
        <authorList>
            <consortium name="DOE Joint Genome Institute"/>
            <consortium name="Mycorrhizal Genomics Consortium"/>
            <person name="Kohler A."/>
            <person name="Kuo A."/>
            <person name="Nagy L.G."/>
            <person name="Floudas D."/>
            <person name="Copeland A."/>
            <person name="Barry K.W."/>
            <person name="Cichocki N."/>
            <person name="Veneault-Fourrey C."/>
            <person name="LaButti K."/>
            <person name="Lindquist E.A."/>
            <person name="Lipzen A."/>
            <person name="Lundell T."/>
            <person name="Morin E."/>
            <person name="Murat C."/>
            <person name="Riley R."/>
            <person name="Ohm R."/>
            <person name="Sun H."/>
            <person name="Tunlid A."/>
            <person name="Henrissat B."/>
            <person name="Grigoriev I.V."/>
            <person name="Hibbett D.S."/>
            <person name="Martin F."/>
        </authorList>
    </citation>
    <scope>NUCLEOTIDE SEQUENCE [LARGE SCALE GENOMIC DNA]</scope>
    <source>
        <strain evidence="2 3">Koide BX008</strain>
    </source>
</reference>
<keyword evidence="2" id="KW-0808">Transferase</keyword>
<dbReference type="InParanoid" id="A0A0C2XNH5"/>
<evidence type="ECO:0000313" key="2">
    <source>
        <dbReference type="EMBL" id="KIL70708.1"/>
    </source>
</evidence>
<dbReference type="STRING" id="946122.A0A0C2XNH5"/>
<proteinExistence type="predicted"/>
<dbReference type="InterPro" id="IPR050587">
    <property type="entry name" value="GNT1/Glycosyltrans_8"/>
</dbReference>
<dbReference type="GO" id="GO:0016757">
    <property type="term" value="F:glycosyltransferase activity"/>
    <property type="evidence" value="ECO:0007669"/>
    <property type="project" value="InterPro"/>
</dbReference>
<organism evidence="2 3">
    <name type="scientific">Amanita muscaria (strain Koide BX008)</name>
    <dbReference type="NCBI Taxonomy" id="946122"/>
    <lineage>
        <taxon>Eukaryota</taxon>
        <taxon>Fungi</taxon>
        <taxon>Dikarya</taxon>
        <taxon>Basidiomycota</taxon>
        <taxon>Agaricomycotina</taxon>
        <taxon>Agaricomycetes</taxon>
        <taxon>Agaricomycetidae</taxon>
        <taxon>Agaricales</taxon>
        <taxon>Pluteineae</taxon>
        <taxon>Amanitaceae</taxon>
        <taxon>Amanita</taxon>
    </lineage>
</organism>
<dbReference type="HOGENOM" id="CLU_049943_2_0_1"/>
<dbReference type="InterPro" id="IPR029044">
    <property type="entry name" value="Nucleotide-diphossugar_trans"/>
</dbReference>
<dbReference type="Pfam" id="PF01501">
    <property type="entry name" value="Glyco_transf_8"/>
    <property type="match status" value="1"/>
</dbReference>